<sequence length="150" mass="16283">MTLYIDADACPVPVKEICLRASQRCGVELVLVANQALRKPPGRQVRVVTVSADLDAADDWIVAQAQVGDIVVTADIPLAARLVEREVAVINPRGMFYSAANIGEVLSLRNFMDELRSSGQVQTHTAPFGAREKQAFAAALDRLLAQNARR</sequence>
<dbReference type="PANTHER" id="PTHR35146">
    <property type="entry name" value="UPF0178 PROTEIN YAII"/>
    <property type="match status" value="1"/>
</dbReference>
<dbReference type="NCBIfam" id="NF001095">
    <property type="entry name" value="PRK00124.1"/>
    <property type="match status" value="1"/>
</dbReference>
<evidence type="ECO:0000313" key="4">
    <source>
        <dbReference type="Proteomes" id="UP000246569"/>
    </source>
</evidence>
<dbReference type="HAMAP" id="MF_00489">
    <property type="entry name" value="UPF0178"/>
    <property type="match status" value="1"/>
</dbReference>
<name>A0A317MQ32_9GAMM</name>
<comment type="caution">
    <text evidence="3">The sequence shown here is derived from an EMBL/GenBank/DDBJ whole genome shotgun (WGS) entry which is preliminary data.</text>
</comment>
<dbReference type="AlphaFoldDB" id="A0A317MQ32"/>
<proteinExistence type="inferred from homology"/>
<dbReference type="Proteomes" id="UP000246569">
    <property type="component" value="Unassembled WGS sequence"/>
</dbReference>
<dbReference type="InterPro" id="IPR003791">
    <property type="entry name" value="UPF0178"/>
</dbReference>
<dbReference type="PANTHER" id="PTHR35146:SF1">
    <property type="entry name" value="UPF0178 PROTEIN YAII"/>
    <property type="match status" value="1"/>
</dbReference>
<dbReference type="OrthoDB" id="9798918at2"/>
<comment type="similarity">
    <text evidence="1 2">Belongs to the UPF0178 family.</text>
</comment>
<dbReference type="EMBL" id="QGTJ01000018">
    <property type="protein sequence ID" value="PWV58375.1"/>
    <property type="molecule type" value="Genomic_DNA"/>
</dbReference>
<evidence type="ECO:0000256" key="1">
    <source>
        <dbReference type="ARBA" id="ARBA00008522"/>
    </source>
</evidence>
<gene>
    <name evidence="3" type="ORF">C7443_1187</name>
</gene>
<dbReference type="RefSeq" id="WP_110020577.1">
    <property type="nucleotide sequence ID" value="NZ_QGTJ01000018.1"/>
</dbReference>
<dbReference type="Pfam" id="PF02639">
    <property type="entry name" value="DUF188"/>
    <property type="match status" value="1"/>
</dbReference>
<accession>A0A317MQ32</accession>
<evidence type="ECO:0000313" key="3">
    <source>
        <dbReference type="EMBL" id="PWV58375.1"/>
    </source>
</evidence>
<evidence type="ECO:0000256" key="2">
    <source>
        <dbReference type="HAMAP-Rule" id="MF_00489"/>
    </source>
</evidence>
<protein>
    <recommendedName>
        <fullName evidence="2">UPF0178 protein C7443_1187</fullName>
    </recommendedName>
</protein>
<keyword evidence="4" id="KW-1185">Reference proteome</keyword>
<organism evidence="3 4">
    <name type="scientific">Plasticicumulans acidivorans</name>
    <dbReference type="NCBI Taxonomy" id="886464"/>
    <lineage>
        <taxon>Bacteria</taxon>
        <taxon>Pseudomonadati</taxon>
        <taxon>Pseudomonadota</taxon>
        <taxon>Gammaproteobacteria</taxon>
        <taxon>Candidatus Competibacteraceae</taxon>
        <taxon>Plasticicumulans</taxon>
    </lineage>
</organism>
<dbReference type="CDD" id="cd18720">
    <property type="entry name" value="PIN_YqxD-like"/>
    <property type="match status" value="1"/>
</dbReference>
<reference evidence="3 4" key="1">
    <citation type="submission" date="2018-05" db="EMBL/GenBank/DDBJ databases">
        <title>Genomic Encyclopedia of Type Strains, Phase IV (KMG-IV): sequencing the most valuable type-strain genomes for metagenomic binning, comparative biology and taxonomic classification.</title>
        <authorList>
            <person name="Goeker M."/>
        </authorList>
    </citation>
    <scope>NUCLEOTIDE SEQUENCE [LARGE SCALE GENOMIC DNA]</scope>
    <source>
        <strain evidence="3 4">DSM 23606</strain>
    </source>
</reference>